<dbReference type="Proteomes" id="UP000221024">
    <property type="component" value="Unassembled WGS sequence"/>
</dbReference>
<gene>
    <name evidence="1" type="ORF">CRI93_13465</name>
</gene>
<proteinExistence type="predicted"/>
<sequence>MARTVRTVSLRKSSSDAAYWRAQPPEARWQAVEEIRREYHGWSQDAPPRLRRVCRIVKRT</sequence>
<reference evidence="1 2" key="1">
    <citation type="submission" date="2017-10" db="EMBL/GenBank/DDBJ databases">
        <title>Draft genome of Longimonas halophila.</title>
        <authorList>
            <person name="Goh K.M."/>
            <person name="Shamsir M.S."/>
            <person name="Lim S.W."/>
        </authorList>
    </citation>
    <scope>NUCLEOTIDE SEQUENCE [LARGE SCALE GENOMIC DNA]</scope>
    <source>
        <strain evidence="1 2">KCTC 42399</strain>
    </source>
</reference>
<keyword evidence="2" id="KW-1185">Reference proteome</keyword>
<evidence type="ECO:0000313" key="1">
    <source>
        <dbReference type="EMBL" id="PEN05246.1"/>
    </source>
</evidence>
<accession>A0A2H3P2G4</accession>
<dbReference type="EMBL" id="PDEP01000015">
    <property type="protein sequence ID" value="PEN05246.1"/>
    <property type="molecule type" value="Genomic_DNA"/>
</dbReference>
<protein>
    <recommendedName>
        <fullName evidence="3">Toxin secretion, membrane fusion protein</fullName>
    </recommendedName>
</protein>
<comment type="caution">
    <text evidence="1">The sequence shown here is derived from an EMBL/GenBank/DDBJ whole genome shotgun (WGS) entry which is preliminary data.</text>
</comment>
<name>A0A2H3P2G4_9BACT</name>
<evidence type="ECO:0000313" key="2">
    <source>
        <dbReference type="Proteomes" id="UP000221024"/>
    </source>
</evidence>
<organism evidence="1 2">
    <name type="scientific">Longimonas halophila</name>
    <dbReference type="NCBI Taxonomy" id="1469170"/>
    <lineage>
        <taxon>Bacteria</taxon>
        <taxon>Pseudomonadati</taxon>
        <taxon>Rhodothermota</taxon>
        <taxon>Rhodothermia</taxon>
        <taxon>Rhodothermales</taxon>
        <taxon>Salisaetaceae</taxon>
        <taxon>Longimonas</taxon>
    </lineage>
</organism>
<dbReference type="OrthoDB" id="965029at2"/>
<dbReference type="AlphaFoldDB" id="A0A2H3P2G4"/>
<evidence type="ECO:0008006" key="3">
    <source>
        <dbReference type="Google" id="ProtNLM"/>
    </source>
</evidence>